<gene>
    <name evidence="3" type="ORF">FSB73_06040</name>
</gene>
<dbReference type="RefSeq" id="WP_146780578.1">
    <property type="nucleotide sequence ID" value="NZ_CP042434.1"/>
</dbReference>
<proteinExistence type="predicted"/>
<keyword evidence="4" id="KW-1185">Reference proteome</keyword>
<dbReference type="Proteomes" id="UP000321291">
    <property type="component" value="Chromosome"/>
</dbReference>
<name>A0A5B8VID1_9BACT</name>
<accession>A0A5B8VID1</accession>
<sequence>MNAKEILQASQLDILFDGKNKAYGAYALRKTYHKRIELAMMGTGLVVLLFVGSTLLPRKKADASPKVMHVDTVQLKEYKAPEKKPKVIPPPPAAAPIKMEMQRLTVPKVVDDHLVKPDEMPPKQTDNIKVGPVTQHGINADGMLTAPQK</sequence>
<organism evidence="3 4">
    <name type="scientific">Arachidicoccus ginsenosidivorans</name>
    <dbReference type="NCBI Taxonomy" id="496057"/>
    <lineage>
        <taxon>Bacteria</taxon>
        <taxon>Pseudomonadati</taxon>
        <taxon>Bacteroidota</taxon>
        <taxon>Chitinophagia</taxon>
        <taxon>Chitinophagales</taxon>
        <taxon>Chitinophagaceae</taxon>
        <taxon>Arachidicoccus</taxon>
    </lineage>
</organism>
<dbReference type="EMBL" id="CP042434">
    <property type="protein sequence ID" value="QEC71304.1"/>
    <property type="molecule type" value="Genomic_DNA"/>
</dbReference>
<feature type="transmembrane region" description="Helical" evidence="2">
    <location>
        <begin position="38"/>
        <end position="56"/>
    </location>
</feature>
<protein>
    <recommendedName>
        <fullName evidence="5">Energy transducer TonB</fullName>
    </recommendedName>
</protein>
<keyword evidence="2" id="KW-0472">Membrane</keyword>
<evidence type="ECO:0008006" key="5">
    <source>
        <dbReference type="Google" id="ProtNLM"/>
    </source>
</evidence>
<evidence type="ECO:0000313" key="4">
    <source>
        <dbReference type="Proteomes" id="UP000321291"/>
    </source>
</evidence>
<dbReference type="AlphaFoldDB" id="A0A5B8VID1"/>
<feature type="region of interest" description="Disordered" evidence="1">
    <location>
        <begin position="114"/>
        <end position="149"/>
    </location>
</feature>
<keyword evidence="2" id="KW-0812">Transmembrane</keyword>
<dbReference type="KEGG" id="agi:FSB73_06040"/>
<evidence type="ECO:0000256" key="1">
    <source>
        <dbReference type="SAM" id="MobiDB-lite"/>
    </source>
</evidence>
<dbReference type="OrthoDB" id="1039448at2"/>
<keyword evidence="2" id="KW-1133">Transmembrane helix</keyword>
<reference evidence="3 4" key="1">
    <citation type="journal article" date="2017" name="Int. J. Syst. Evol. Microbiol.">
        <title>Arachidicoccus ginsenosidivorans sp. nov., with ginsenoside-converting activity isolated from ginseng cultivating soil.</title>
        <authorList>
            <person name="Siddiqi M.Z."/>
            <person name="Aslam Z."/>
            <person name="Im W.T."/>
        </authorList>
    </citation>
    <scope>NUCLEOTIDE SEQUENCE [LARGE SCALE GENOMIC DNA]</scope>
    <source>
        <strain evidence="3 4">Gsoil 809</strain>
    </source>
</reference>
<evidence type="ECO:0000313" key="3">
    <source>
        <dbReference type="EMBL" id="QEC71304.1"/>
    </source>
</evidence>
<evidence type="ECO:0000256" key="2">
    <source>
        <dbReference type="SAM" id="Phobius"/>
    </source>
</evidence>